<proteinExistence type="predicted"/>
<evidence type="ECO:0000313" key="2">
    <source>
        <dbReference type="Proteomes" id="UP000224459"/>
    </source>
</evidence>
<accession>A0A1X9I9D8</accession>
<name>A0A1X9I9D8_9CAUD</name>
<dbReference type="Pfam" id="PF11753">
    <property type="entry name" value="DUF3310"/>
    <property type="match status" value="1"/>
</dbReference>
<reference evidence="2" key="1">
    <citation type="submission" date="2016-04" db="EMBL/GenBank/DDBJ databases">
        <authorList>
            <person name="Gasior T."/>
        </authorList>
    </citation>
    <scope>NUCLEOTIDE SEQUENCE [LARGE SCALE GENOMIC DNA]</scope>
</reference>
<evidence type="ECO:0000313" key="1">
    <source>
        <dbReference type="EMBL" id="ANT44717.1"/>
    </source>
</evidence>
<sequence length="146" mass="16899">MLSTEEFIKSQEKEETGITAFKLNILNSCNKIIEDTPFMVKNVPPTEAQIHNSLIALDTNIRMLEKYYGVESKIEIPKHYAGSQDVISFLEDRVTVIGFMTSMIFNIVKYTVRLGRKDDEAKEVEKIRIYFTRMKNFIENGNSLHD</sequence>
<dbReference type="EMBL" id="KX171212">
    <property type="protein sequence ID" value="ANT44717.1"/>
    <property type="molecule type" value="Genomic_DNA"/>
</dbReference>
<dbReference type="Proteomes" id="UP000224459">
    <property type="component" value="Segment"/>
</dbReference>
<gene>
    <name evidence="1" type="ORF">vB_SscM-1_054</name>
</gene>
<organism evidence="1 2">
    <name type="scientific">Staphylococcus phage vB_SscM-1</name>
    <dbReference type="NCBI Taxonomy" id="1868844"/>
    <lineage>
        <taxon>Viruses</taxon>
        <taxon>Duplodnaviria</taxon>
        <taxon>Heunggongvirae</taxon>
        <taxon>Uroviricota</taxon>
        <taxon>Caudoviricetes</taxon>
        <taxon>Herelleviridae</taxon>
        <taxon>Twortvirinae</taxon>
        <taxon>Sciuriunavirus</taxon>
        <taxon>Sciuriunavirus SscM1</taxon>
    </lineage>
</organism>
<dbReference type="InterPro" id="IPR021739">
    <property type="entry name" value="SaV-like"/>
</dbReference>
<keyword evidence="2" id="KW-1185">Reference proteome</keyword>
<protein>
    <submittedName>
        <fullName evidence="1">Uncharacterized protein</fullName>
    </submittedName>
</protein>